<protein>
    <submittedName>
        <fullName evidence="1">Uncharacterized protein</fullName>
    </submittedName>
</protein>
<sequence length="65" mass="7242">MKGAAVTKDTVKQDLKRATQLQRSMLRAIAVLSKVRAGVSPQFDACMEEIVKTQMWGTKFKELTA</sequence>
<dbReference type="Proteomes" id="UP000290288">
    <property type="component" value="Unassembled WGS sequence"/>
</dbReference>
<proteinExistence type="predicted"/>
<evidence type="ECO:0000313" key="1">
    <source>
        <dbReference type="EMBL" id="RXW14859.1"/>
    </source>
</evidence>
<keyword evidence="2" id="KW-1185">Reference proteome</keyword>
<dbReference type="OrthoDB" id="2688936at2759"/>
<dbReference type="InterPro" id="IPR011989">
    <property type="entry name" value="ARM-like"/>
</dbReference>
<comment type="caution">
    <text evidence="1">The sequence shown here is derived from an EMBL/GenBank/DDBJ whole genome shotgun (WGS) entry which is preliminary data.</text>
</comment>
<dbReference type="Gene3D" id="1.25.10.10">
    <property type="entry name" value="Leucine-rich Repeat Variant"/>
    <property type="match status" value="1"/>
</dbReference>
<evidence type="ECO:0000313" key="2">
    <source>
        <dbReference type="Proteomes" id="UP000290288"/>
    </source>
</evidence>
<dbReference type="EMBL" id="SDEE01000634">
    <property type="protein sequence ID" value="RXW14859.1"/>
    <property type="molecule type" value="Genomic_DNA"/>
</dbReference>
<name>A0A4Q2D6N4_9AGAR</name>
<dbReference type="AlphaFoldDB" id="A0A4Q2D6N4"/>
<gene>
    <name evidence="1" type="ORF">EST38_g10996</name>
</gene>
<reference evidence="1 2" key="1">
    <citation type="submission" date="2019-01" db="EMBL/GenBank/DDBJ databases">
        <title>Draft genome sequence of Psathyrella aberdarensis IHI B618.</title>
        <authorList>
            <person name="Buettner E."/>
            <person name="Kellner H."/>
        </authorList>
    </citation>
    <scope>NUCLEOTIDE SEQUENCE [LARGE SCALE GENOMIC DNA]</scope>
    <source>
        <strain evidence="1 2">IHI B618</strain>
    </source>
</reference>
<organism evidence="1 2">
    <name type="scientific">Candolleomyces aberdarensis</name>
    <dbReference type="NCBI Taxonomy" id="2316362"/>
    <lineage>
        <taxon>Eukaryota</taxon>
        <taxon>Fungi</taxon>
        <taxon>Dikarya</taxon>
        <taxon>Basidiomycota</taxon>
        <taxon>Agaricomycotina</taxon>
        <taxon>Agaricomycetes</taxon>
        <taxon>Agaricomycetidae</taxon>
        <taxon>Agaricales</taxon>
        <taxon>Agaricineae</taxon>
        <taxon>Psathyrellaceae</taxon>
        <taxon>Candolleomyces</taxon>
    </lineage>
</organism>
<accession>A0A4Q2D6N4</accession>
<dbReference type="STRING" id="2316362.A0A4Q2D6N4"/>